<dbReference type="InterPro" id="IPR015943">
    <property type="entry name" value="WD40/YVTN_repeat-like_dom_sf"/>
</dbReference>
<evidence type="ECO:0000256" key="1">
    <source>
        <dbReference type="SAM" id="Phobius"/>
    </source>
</evidence>
<organism evidence="4 5">
    <name type="scientific">Fulvivirga sedimenti</name>
    <dbReference type="NCBI Taxonomy" id="2879465"/>
    <lineage>
        <taxon>Bacteria</taxon>
        <taxon>Pseudomonadati</taxon>
        <taxon>Bacteroidota</taxon>
        <taxon>Cytophagia</taxon>
        <taxon>Cytophagales</taxon>
        <taxon>Fulvivirgaceae</taxon>
        <taxon>Fulvivirga</taxon>
    </lineage>
</organism>
<feature type="transmembrane region" description="Helical" evidence="1">
    <location>
        <begin position="802"/>
        <end position="821"/>
    </location>
</feature>
<keyword evidence="5" id="KW-1185">Reference proteome</keyword>
<evidence type="ECO:0000313" key="5">
    <source>
        <dbReference type="Proteomes" id="UP001139409"/>
    </source>
</evidence>
<feature type="chain" id="PRO_5040837379" description="Two component regulator three Y domain-containing protein" evidence="2">
    <location>
        <begin position="20"/>
        <end position="896"/>
    </location>
</feature>
<dbReference type="InterPro" id="IPR011123">
    <property type="entry name" value="Y_Y_Y"/>
</dbReference>
<proteinExistence type="predicted"/>
<dbReference type="Gene3D" id="2.60.40.10">
    <property type="entry name" value="Immunoglobulins"/>
    <property type="match status" value="1"/>
</dbReference>
<reference evidence="4" key="1">
    <citation type="submission" date="2021-09" db="EMBL/GenBank/DDBJ databases">
        <title>Fulvivirga sp. isolated from coastal sediment.</title>
        <authorList>
            <person name="Yu H."/>
        </authorList>
    </citation>
    <scope>NUCLEOTIDE SEQUENCE</scope>
    <source>
        <strain evidence="4">1062</strain>
    </source>
</reference>
<keyword evidence="1" id="KW-1133">Transmembrane helix</keyword>
<dbReference type="Proteomes" id="UP001139409">
    <property type="component" value="Unassembled WGS sequence"/>
</dbReference>
<dbReference type="Gene3D" id="2.130.10.10">
    <property type="entry name" value="YVTN repeat-like/Quinoprotein amine dehydrogenase"/>
    <property type="match status" value="1"/>
</dbReference>
<evidence type="ECO:0000313" key="4">
    <source>
        <dbReference type="EMBL" id="MCA6078625.1"/>
    </source>
</evidence>
<keyword evidence="2" id="KW-0732">Signal</keyword>
<dbReference type="InterPro" id="IPR013783">
    <property type="entry name" value="Ig-like_fold"/>
</dbReference>
<feature type="transmembrane region" description="Helical" evidence="1">
    <location>
        <begin position="833"/>
        <end position="853"/>
    </location>
</feature>
<dbReference type="EMBL" id="JAIXNE010000006">
    <property type="protein sequence ID" value="MCA6078625.1"/>
    <property type="molecule type" value="Genomic_DNA"/>
</dbReference>
<dbReference type="RefSeq" id="WP_225699481.1">
    <property type="nucleotide sequence ID" value="NZ_JAIXNE010000006.1"/>
</dbReference>
<protein>
    <recommendedName>
        <fullName evidence="3">Two component regulator three Y domain-containing protein</fullName>
    </recommendedName>
</protein>
<keyword evidence="1" id="KW-0812">Transmembrane</keyword>
<feature type="signal peptide" evidence="2">
    <location>
        <begin position="1"/>
        <end position="19"/>
    </location>
</feature>
<dbReference type="Pfam" id="PF07495">
    <property type="entry name" value="Y_Y_Y"/>
    <property type="match status" value="1"/>
</dbReference>
<keyword evidence="1" id="KW-0472">Membrane</keyword>
<feature type="transmembrane region" description="Helical" evidence="1">
    <location>
        <begin position="772"/>
        <end position="790"/>
    </location>
</feature>
<comment type="caution">
    <text evidence="4">The sequence shown here is derived from an EMBL/GenBank/DDBJ whole genome shotgun (WGS) entry which is preliminary data.</text>
</comment>
<evidence type="ECO:0000259" key="3">
    <source>
        <dbReference type="Pfam" id="PF07495"/>
    </source>
</evidence>
<evidence type="ECO:0000256" key="2">
    <source>
        <dbReference type="SAM" id="SignalP"/>
    </source>
</evidence>
<sequence>MIRLLLVFLCVIMPFAAFSQEGDYFLTHFVPPSISSDHQIFDLEQDDAGILYMAHKSGIITFDGKTWQEIPDSASLFAIERVDGRIIAGGPTGFRELTRNEDFEWEYVPLNSPGLVKDIIRMIQWEGILYGMSPTNVYSYNAETSEAHAFSSSESEEFINLYAFEGKVYVLDASGDSFVISGDHLRKSGDGIAARQLNFVEKMPGKDIYLTASKENKLYVYDKGFQKILDDVIDGKDLEYFRESEILSGLWISDTLAVISTLKGGVVFLNPFQKGREQRNVVKVINYQNDLPDNEVFTMNLDNNGGVWVGHEKGFTRIAPNYPFRRYDRFPGLEGKILNAYRHKGTLYVGTSQGLFYLNETPVYEKIRHRYKEYVTVSSNERKGFFNRLFNKREDVPRTEEREVVETTKEFHSIQYEYIRVENIQSKVFHLASVNGKLYSAGLDGIFEVDRKDSRRLTRVPVKYFHYSEASKRILAATYEGNIIDITLSGNKSESREILSQITEPINYIFENKDGNLFLIGMHAVFLYDGGNHLKEIPFENPFYEETYGLISNDSIYLINKSGIYNLKPAEGIAERVNNVQSPEQLLQGVNDQVWILGADGWHAPGKGVHTETFRHLSALKRIRFISESKMDEGLWVITENGVSENTLYNLLPQATYDWYQPNRLFLEEITIGDKLKISPSGKIRFEQENSNVSFVFRQPEFSGVMNTEYKYELLGEQEDASEWSESNQVVRFNYLPAGDYTLRIRSRNVLGQVSELSEIEFRVLAPYWKRTWFYALEFAIIALMLLISIRMKAMGYKYRLVSRLLALLTLITIIELIQALAESKFETETSPVFGFVIQVLMAIMILPVEEILRKYIFKEKHVKVFDIFSLRDKNKEIPLPEQPAVAGTADELQSN</sequence>
<name>A0A9X1HWE7_9BACT</name>
<feature type="domain" description="Two component regulator three Y" evidence="3">
    <location>
        <begin position="703"/>
        <end position="764"/>
    </location>
</feature>
<gene>
    <name evidence="4" type="ORF">LDX50_27375</name>
</gene>
<dbReference type="AlphaFoldDB" id="A0A9X1HWE7"/>
<accession>A0A9X1HWE7</accession>